<dbReference type="EMBL" id="JADYXP020000013">
    <property type="protein sequence ID" value="KAL0111359.1"/>
    <property type="molecule type" value="Genomic_DNA"/>
</dbReference>
<sequence length="105" mass="11963">MYVIADRNCHRLTTRRSVVRGKTERRYSASTVVRVFSNALHGELATIAGVDDSHVVICSECSCDISQLRRERRKRRTVAVLPCAVVQQHRQHQQRTKMLSSVSAK</sequence>
<evidence type="ECO:0000313" key="1">
    <source>
        <dbReference type="EMBL" id="KAL0111359.1"/>
    </source>
</evidence>
<comment type="caution">
    <text evidence="1">The sequence shown here is derived from an EMBL/GenBank/DDBJ whole genome shotgun (WGS) entry which is preliminary data.</text>
</comment>
<accession>A0AAW2F9Z1</accession>
<protein>
    <submittedName>
        <fullName evidence="1">Uncharacterized protein</fullName>
    </submittedName>
</protein>
<name>A0AAW2F9Z1_9HYME</name>
<reference evidence="1 2" key="1">
    <citation type="submission" date="2023-03" db="EMBL/GenBank/DDBJ databases">
        <title>High recombination rates correlate with genetic variation in Cardiocondyla obscurior ants.</title>
        <authorList>
            <person name="Errbii M."/>
        </authorList>
    </citation>
    <scope>NUCLEOTIDE SEQUENCE [LARGE SCALE GENOMIC DNA]</scope>
    <source>
        <strain evidence="1">Alpha-2009</strain>
        <tissue evidence="1">Whole body</tissue>
    </source>
</reference>
<gene>
    <name evidence="1" type="ORF">PUN28_012922</name>
</gene>
<evidence type="ECO:0000313" key="2">
    <source>
        <dbReference type="Proteomes" id="UP001430953"/>
    </source>
</evidence>
<dbReference type="AlphaFoldDB" id="A0AAW2F9Z1"/>
<proteinExistence type="predicted"/>
<organism evidence="1 2">
    <name type="scientific">Cardiocondyla obscurior</name>
    <dbReference type="NCBI Taxonomy" id="286306"/>
    <lineage>
        <taxon>Eukaryota</taxon>
        <taxon>Metazoa</taxon>
        <taxon>Ecdysozoa</taxon>
        <taxon>Arthropoda</taxon>
        <taxon>Hexapoda</taxon>
        <taxon>Insecta</taxon>
        <taxon>Pterygota</taxon>
        <taxon>Neoptera</taxon>
        <taxon>Endopterygota</taxon>
        <taxon>Hymenoptera</taxon>
        <taxon>Apocrita</taxon>
        <taxon>Aculeata</taxon>
        <taxon>Formicoidea</taxon>
        <taxon>Formicidae</taxon>
        <taxon>Myrmicinae</taxon>
        <taxon>Cardiocondyla</taxon>
    </lineage>
</organism>
<dbReference type="Proteomes" id="UP001430953">
    <property type="component" value="Unassembled WGS sequence"/>
</dbReference>
<keyword evidence="2" id="KW-1185">Reference proteome</keyword>